<evidence type="ECO:0000256" key="4">
    <source>
        <dbReference type="ARBA" id="ARBA00022960"/>
    </source>
</evidence>
<feature type="transmembrane region" description="Helical" evidence="8">
    <location>
        <begin position="7"/>
        <end position="29"/>
    </location>
</feature>
<keyword evidence="2" id="KW-1003">Cell membrane</keyword>
<protein>
    <submittedName>
        <fullName evidence="9">Wzx</fullName>
    </submittedName>
</protein>
<feature type="transmembrane region" description="Helical" evidence="8">
    <location>
        <begin position="433"/>
        <end position="451"/>
    </location>
</feature>
<dbReference type="PANTHER" id="PTHR47019:SF1">
    <property type="entry name" value="LIPID II FLIPPASE MURJ"/>
    <property type="match status" value="1"/>
</dbReference>
<dbReference type="GO" id="GO:0005886">
    <property type="term" value="C:plasma membrane"/>
    <property type="evidence" value="ECO:0007669"/>
    <property type="project" value="UniProtKB-SubCell"/>
</dbReference>
<feature type="transmembrane region" description="Helical" evidence="8">
    <location>
        <begin position="111"/>
        <end position="131"/>
    </location>
</feature>
<dbReference type="GO" id="GO:0034204">
    <property type="term" value="P:lipid translocation"/>
    <property type="evidence" value="ECO:0007669"/>
    <property type="project" value="TreeGrafter"/>
</dbReference>
<feature type="transmembrane region" description="Helical" evidence="8">
    <location>
        <begin position="302"/>
        <end position="321"/>
    </location>
</feature>
<dbReference type="GO" id="GO:0015648">
    <property type="term" value="F:lipid-linked peptidoglycan transporter activity"/>
    <property type="evidence" value="ECO:0007669"/>
    <property type="project" value="TreeGrafter"/>
</dbReference>
<feature type="transmembrane region" description="Helical" evidence="8">
    <location>
        <begin position="84"/>
        <end position="105"/>
    </location>
</feature>
<sequence length="498" mass="56156">MKKITFSFPAVIMISLGIQLFGLIRSLLLARDFGAYFTLDAFYLANVFTISIFSIISSAITTIIIPELNSDNDDKIKKKYITSYLTTITGISITLSVVLFIFLALGRNIVAPQFSSEVQVLFVLITLLLLISQQFRIQASFSVAFFQNEGHYIIPRFMDLIPASLPVIYLLFVHKSNIIVLSVITAISYVMETIILNKIQNRVNSNYAPTFSVIFDDKLKEMLKRTVPIFLSSAIFQVQILISNYFAGTFGQGYITLLSNTNQIMGIFQSLFILNLVNMIYPRLVREIRENLGIGLKKMVNYITVTNLIVIILVWGYIAVGHDLVQLLFVRGKFTLSNAEIVYNFSLILGIALPFTVIRDYHYRLYYSLGNTKKPMINSIQTVVFNLITLIIGSFVLHSYIIVVAPALGTLWSCINIVIKARNDKMRTNIWKIVNRYILCNIFGFSTYILITKINFSSTNLILNITVNTLIGAVYVVGILGTCVLLKKKLESSKNSSV</sequence>
<organism evidence="9">
    <name type="scientific">Leuconostoc mesenteroides</name>
    <dbReference type="NCBI Taxonomy" id="1245"/>
    <lineage>
        <taxon>Bacteria</taxon>
        <taxon>Bacillati</taxon>
        <taxon>Bacillota</taxon>
        <taxon>Bacilli</taxon>
        <taxon>Lactobacillales</taxon>
        <taxon>Lactobacillaceae</taxon>
        <taxon>Leuconostoc</taxon>
    </lineage>
</organism>
<evidence type="ECO:0000313" key="9">
    <source>
        <dbReference type="EMBL" id="QOW37879.1"/>
    </source>
</evidence>
<dbReference type="EMBL" id="MT799687">
    <property type="protein sequence ID" value="QOW37879.1"/>
    <property type="molecule type" value="Genomic_DNA"/>
</dbReference>
<proteinExistence type="predicted"/>
<keyword evidence="6 8" id="KW-1133">Transmembrane helix</keyword>
<feature type="transmembrane region" description="Helical" evidence="8">
    <location>
        <begin position="178"/>
        <end position="196"/>
    </location>
</feature>
<evidence type="ECO:0000256" key="5">
    <source>
        <dbReference type="ARBA" id="ARBA00022984"/>
    </source>
</evidence>
<evidence type="ECO:0000256" key="3">
    <source>
        <dbReference type="ARBA" id="ARBA00022692"/>
    </source>
</evidence>
<dbReference type="InterPro" id="IPR004268">
    <property type="entry name" value="MurJ"/>
</dbReference>
<reference evidence="9" key="1">
    <citation type="journal article" date="2020" name="FEMS Microbiol. Lett.">
        <title>Screening for texturing Leuconostoc and genomics behind polysaccharide production.</title>
        <authorList>
            <person name="Poulsen V.K."/>
            <person name="Koza A."/>
            <person name="Al-Nakeeb K."/>
            <person name="Oeregaard G."/>
        </authorList>
    </citation>
    <scope>NUCLEOTIDE SEQUENCE</scope>
    <source>
        <strain evidence="9">Ln5</strain>
    </source>
</reference>
<feature type="transmembrane region" description="Helical" evidence="8">
    <location>
        <begin position="403"/>
        <end position="421"/>
    </location>
</feature>
<accession>A0A7S7A9H9</accession>
<keyword evidence="7 8" id="KW-0472">Membrane</keyword>
<evidence type="ECO:0000256" key="6">
    <source>
        <dbReference type="ARBA" id="ARBA00022989"/>
    </source>
</evidence>
<comment type="subcellular location">
    <subcellularLocation>
        <location evidence="1">Cell membrane</location>
        <topology evidence="1">Multi-pass membrane protein</topology>
    </subcellularLocation>
</comment>
<feature type="transmembrane region" description="Helical" evidence="8">
    <location>
        <begin position="341"/>
        <end position="358"/>
    </location>
</feature>
<keyword evidence="5" id="KW-0573">Peptidoglycan synthesis</keyword>
<dbReference type="GO" id="GO:0008360">
    <property type="term" value="P:regulation of cell shape"/>
    <property type="evidence" value="ECO:0007669"/>
    <property type="project" value="UniProtKB-KW"/>
</dbReference>
<feature type="transmembrane region" description="Helical" evidence="8">
    <location>
        <begin position="263"/>
        <end position="281"/>
    </location>
</feature>
<keyword evidence="4" id="KW-0133">Cell shape</keyword>
<dbReference type="InterPro" id="IPR051050">
    <property type="entry name" value="Lipid_II_flippase_MurJ/MviN"/>
</dbReference>
<keyword evidence="3 8" id="KW-0812">Transmembrane</keyword>
<dbReference type="AlphaFoldDB" id="A0A7S7A9H9"/>
<feature type="transmembrane region" description="Helical" evidence="8">
    <location>
        <begin position="227"/>
        <end position="247"/>
    </location>
</feature>
<dbReference type="Pfam" id="PF03023">
    <property type="entry name" value="MurJ"/>
    <property type="match status" value="1"/>
</dbReference>
<evidence type="ECO:0000256" key="2">
    <source>
        <dbReference type="ARBA" id="ARBA00022475"/>
    </source>
</evidence>
<evidence type="ECO:0000256" key="8">
    <source>
        <dbReference type="SAM" id="Phobius"/>
    </source>
</evidence>
<feature type="transmembrane region" description="Helical" evidence="8">
    <location>
        <begin position="463"/>
        <end position="486"/>
    </location>
</feature>
<evidence type="ECO:0000256" key="1">
    <source>
        <dbReference type="ARBA" id="ARBA00004651"/>
    </source>
</evidence>
<evidence type="ECO:0000256" key="7">
    <source>
        <dbReference type="ARBA" id="ARBA00023136"/>
    </source>
</evidence>
<dbReference type="PANTHER" id="PTHR47019">
    <property type="entry name" value="LIPID II FLIPPASE MURJ"/>
    <property type="match status" value="1"/>
</dbReference>
<dbReference type="GO" id="GO:0009252">
    <property type="term" value="P:peptidoglycan biosynthetic process"/>
    <property type="evidence" value="ECO:0007669"/>
    <property type="project" value="UniProtKB-KW"/>
</dbReference>
<feature type="transmembrane region" description="Helical" evidence="8">
    <location>
        <begin position="379"/>
        <end position="397"/>
    </location>
</feature>
<name>A0A7S7A9H9_LEUME</name>
<feature type="transmembrane region" description="Helical" evidence="8">
    <location>
        <begin position="41"/>
        <end position="64"/>
    </location>
</feature>